<dbReference type="InterPro" id="IPR058625">
    <property type="entry name" value="MdtA-like_BSH"/>
</dbReference>
<dbReference type="Gene3D" id="2.40.50.100">
    <property type="match status" value="1"/>
</dbReference>
<feature type="domain" description="Multidrug resistance protein MdtA-like barrel-sandwich hybrid" evidence="4">
    <location>
        <begin position="66"/>
        <end position="238"/>
    </location>
</feature>
<name>A0ABU1BDN6_PSEHA</name>
<feature type="coiled-coil region" evidence="2">
    <location>
        <begin position="103"/>
        <end position="130"/>
    </location>
</feature>
<dbReference type="Proteomes" id="UP001226574">
    <property type="component" value="Unassembled WGS sequence"/>
</dbReference>
<dbReference type="InterPro" id="IPR050739">
    <property type="entry name" value="MFP"/>
</dbReference>
<evidence type="ECO:0000313" key="6">
    <source>
        <dbReference type="Proteomes" id="UP001226574"/>
    </source>
</evidence>
<evidence type="ECO:0000256" key="1">
    <source>
        <dbReference type="ARBA" id="ARBA00009477"/>
    </source>
</evidence>
<protein>
    <submittedName>
        <fullName evidence="5">HlyD family secretion protein</fullName>
    </submittedName>
</protein>
<comment type="similarity">
    <text evidence="1">Belongs to the membrane fusion protein (MFP) (TC 8.A.1) family.</text>
</comment>
<comment type="caution">
    <text evidence="5">The sequence shown here is derived from an EMBL/GenBank/DDBJ whole genome shotgun (WGS) entry which is preliminary data.</text>
</comment>
<keyword evidence="3" id="KW-1133">Transmembrane helix</keyword>
<feature type="transmembrane region" description="Helical" evidence="3">
    <location>
        <begin position="27"/>
        <end position="49"/>
    </location>
</feature>
<reference evidence="5 6" key="1">
    <citation type="submission" date="2023-08" db="EMBL/GenBank/DDBJ databases">
        <title>Pseudoalteromonas haloplanktis LL1 genome.</title>
        <authorList>
            <person name="Wu S."/>
        </authorList>
    </citation>
    <scope>NUCLEOTIDE SEQUENCE [LARGE SCALE GENOMIC DNA]</scope>
    <source>
        <strain evidence="5 6">LL1</strain>
    </source>
</reference>
<dbReference type="EMBL" id="JAVIFY010000005">
    <property type="protein sequence ID" value="MDQ9091722.1"/>
    <property type="molecule type" value="Genomic_DNA"/>
</dbReference>
<dbReference type="Gene3D" id="1.10.287.470">
    <property type="entry name" value="Helix hairpin bin"/>
    <property type="match status" value="1"/>
</dbReference>
<keyword evidence="3" id="KW-0812">Transmembrane</keyword>
<sequence length="376" mass="41754">MDLLLILTYTAICVVVFKVFDIPLNKWTVPTAMLGGIVLIGTLILVMNYNHPHANIARNVYVTTPIVPNVRGIVKTISVEPNEKVKAGDLLFSIDATPYRAKVNEATAQLQDAIQAAKGLEASYKSAQASTLRAKAEYLRSKVEFERYEEGAKKGAYSKGSVDNMKGVFYAAKATYEAAQAEEERQRIAFESKVNGKQTIVAQAEARLEEAQFNLDSTKIYAPTDGYVTQLTLRPGMMAVPMPLRPVMSFVHDEESRFVASFRQNSALRLQPGYEADFIFKAIPGKTFAGEIVSVLPAMAEGQVQAQGTLIGSEYFHRNGQVVVVLKLKDDISEYNLPKGTSAEVAVYSDHFEHVSVMRKVLIRMKSWQNFLFLDH</sequence>
<evidence type="ECO:0000256" key="3">
    <source>
        <dbReference type="SAM" id="Phobius"/>
    </source>
</evidence>
<evidence type="ECO:0000313" key="5">
    <source>
        <dbReference type="EMBL" id="MDQ9091722.1"/>
    </source>
</evidence>
<keyword evidence="2" id="KW-0175">Coiled coil</keyword>
<evidence type="ECO:0000259" key="4">
    <source>
        <dbReference type="Pfam" id="PF25917"/>
    </source>
</evidence>
<dbReference type="RefSeq" id="WP_309038877.1">
    <property type="nucleotide sequence ID" value="NZ_JAVIFY010000005.1"/>
</dbReference>
<organism evidence="5 6">
    <name type="scientific">Pseudoalteromonas haloplanktis</name>
    <name type="common">Alteromonas haloplanktis</name>
    <dbReference type="NCBI Taxonomy" id="228"/>
    <lineage>
        <taxon>Bacteria</taxon>
        <taxon>Pseudomonadati</taxon>
        <taxon>Pseudomonadota</taxon>
        <taxon>Gammaproteobacteria</taxon>
        <taxon>Alteromonadales</taxon>
        <taxon>Pseudoalteromonadaceae</taxon>
        <taxon>Pseudoalteromonas</taxon>
    </lineage>
</organism>
<dbReference type="SUPFAM" id="SSF111369">
    <property type="entry name" value="HlyD-like secretion proteins"/>
    <property type="match status" value="2"/>
</dbReference>
<dbReference type="Pfam" id="PF25917">
    <property type="entry name" value="BSH_RND"/>
    <property type="match status" value="1"/>
</dbReference>
<dbReference type="PANTHER" id="PTHR30386:SF18">
    <property type="entry name" value="INNER MEMBRANE PROTEIN YIAV-RELATED"/>
    <property type="match status" value="1"/>
</dbReference>
<dbReference type="PANTHER" id="PTHR30386">
    <property type="entry name" value="MEMBRANE FUSION SUBUNIT OF EMRAB-TOLC MULTIDRUG EFFLUX PUMP"/>
    <property type="match status" value="1"/>
</dbReference>
<accession>A0ABU1BDN6</accession>
<keyword evidence="3" id="KW-0472">Membrane</keyword>
<dbReference type="Gene3D" id="2.40.30.170">
    <property type="match status" value="1"/>
</dbReference>
<proteinExistence type="inferred from homology"/>
<keyword evidence="6" id="KW-1185">Reference proteome</keyword>
<evidence type="ECO:0000256" key="2">
    <source>
        <dbReference type="SAM" id="Coils"/>
    </source>
</evidence>
<gene>
    <name evidence="5" type="ORF">RC083_08975</name>
</gene>